<dbReference type="GO" id="GO:0003676">
    <property type="term" value="F:nucleic acid binding"/>
    <property type="evidence" value="ECO:0007669"/>
    <property type="project" value="InterPro"/>
</dbReference>
<dbReference type="InterPro" id="IPR058913">
    <property type="entry name" value="Integrase_dom_put"/>
</dbReference>
<comment type="caution">
    <text evidence="2">The sequence shown here is derived from an EMBL/GenBank/DDBJ whole genome shotgun (WGS) entry which is preliminary data.</text>
</comment>
<evidence type="ECO:0000259" key="1">
    <source>
        <dbReference type="Pfam" id="PF24764"/>
    </source>
</evidence>
<dbReference type="InterPro" id="IPR036397">
    <property type="entry name" value="RNaseH_sf"/>
</dbReference>
<dbReference type="PANTHER" id="PTHR46791:SF5">
    <property type="entry name" value="CLR5 DOMAIN-CONTAINING PROTEIN-RELATED"/>
    <property type="match status" value="1"/>
</dbReference>
<evidence type="ECO:0000313" key="3">
    <source>
        <dbReference type="Proteomes" id="UP001163046"/>
    </source>
</evidence>
<accession>A0A9X0D993</accession>
<gene>
    <name evidence="2" type="ORF">OS493_018566</name>
</gene>
<keyword evidence="3" id="KW-1185">Reference proteome</keyword>
<feature type="domain" description="Integrase core" evidence="1">
    <location>
        <begin position="47"/>
        <end position="125"/>
    </location>
</feature>
<organism evidence="2 3">
    <name type="scientific">Desmophyllum pertusum</name>
    <dbReference type="NCBI Taxonomy" id="174260"/>
    <lineage>
        <taxon>Eukaryota</taxon>
        <taxon>Metazoa</taxon>
        <taxon>Cnidaria</taxon>
        <taxon>Anthozoa</taxon>
        <taxon>Hexacorallia</taxon>
        <taxon>Scleractinia</taxon>
        <taxon>Caryophylliina</taxon>
        <taxon>Caryophylliidae</taxon>
        <taxon>Desmophyllum</taxon>
    </lineage>
</organism>
<dbReference type="Gene3D" id="3.30.420.10">
    <property type="entry name" value="Ribonuclease H-like superfamily/Ribonuclease H"/>
    <property type="match status" value="1"/>
</dbReference>
<dbReference type="SUPFAM" id="SSF53098">
    <property type="entry name" value="Ribonuclease H-like"/>
    <property type="match status" value="1"/>
</dbReference>
<reference evidence="2" key="1">
    <citation type="submission" date="2023-01" db="EMBL/GenBank/DDBJ databases">
        <title>Genome assembly of the deep-sea coral Lophelia pertusa.</title>
        <authorList>
            <person name="Herrera S."/>
            <person name="Cordes E."/>
        </authorList>
    </citation>
    <scope>NUCLEOTIDE SEQUENCE</scope>
    <source>
        <strain evidence="2">USNM1676648</strain>
        <tissue evidence="2">Polyp</tissue>
    </source>
</reference>
<proteinExistence type="predicted"/>
<dbReference type="AlphaFoldDB" id="A0A9X0D993"/>
<dbReference type="Proteomes" id="UP001163046">
    <property type="component" value="Unassembled WGS sequence"/>
</dbReference>
<name>A0A9X0D993_9CNID</name>
<dbReference type="PANTHER" id="PTHR46791">
    <property type="entry name" value="EXPRESSED PROTEIN"/>
    <property type="match status" value="1"/>
</dbReference>
<dbReference type="InterPro" id="IPR012337">
    <property type="entry name" value="RNaseH-like_sf"/>
</dbReference>
<evidence type="ECO:0000313" key="2">
    <source>
        <dbReference type="EMBL" id="KAJ7391515.1"/>
    </source>
</evidence>
<dbReference type="EMBL" id="MU825406">
    <property type="protein sequence ID" value="KAJ7391515.1"/>
    <property type="molecule type" value="Genomic_DNA"/>
</dbReference>
<sequence>MYLSWKHLAFELEGGEGDTHVVGKNSGFLLYDCGELSLPSQAPLFGRWRIVIHGGVDGFSRIPVYLHASSNNCAATVLNLFTEAVSTLGLPSRVRCDKGGENYDVGFYMLNHPRRGPGRGSIIAGGFYFILQGSDP</sequence>
<protein>
    <recommendedName>
        <fullName evidence="1">Integrase core domain-containing protein</fullName>
    </recommendedName>
</protein>
<dbReference type="Pfam" id="PF24764">
    <property type="entry name" value="rva_4"/>
    <property type="match status" value="1"/>
</dbReference>
<dbReference type="OrthoDB" id="8956331at2759"/>